<proteinExistence type="predicted"/>
<protein>
    <submittedName>
        <fullName evidence="1">Uncharacterized protein</fullName>
    </submittedName>
</protein>
<evidence type="ECO:0000313" key="2">
    <source>
        <dbReference type="Proteomes" id="UP000770717"/>
    </source>
</evidence>
<comment type="caution">
    <text evidence="1">The sequence shown here is derived from an EMBL/GenBank/DDBJ whole genome shotgun (WGS) entry which is preliminary data.</text>
</comment>
<dbReference type="Proteomes" id="UP000770717">
    <property type="component" value="Unassembled WGS sequence"/>
</dbReference>
<evidence type="ECO:0000313" key="1">
    <source>
        <dbReference type="EMBL" id="KAG9478339.1"/>
    </source>
</evidence>
<organism evidence="1 2">
    <name type="scientific">Eleutherodactylus coqui</name>
    <name type="common">Puerto Rican coqui</name>
    <dbReference type="NCBI Taxonomy" id="57060"/>
    <lineage>
        <taxon>Eukaryota</taxon>
        <taxon>Metazoa</taxon>
        <taxon>Chordata</taxon>
        <taxon>Craniata</taxon>
        <taxon>Vertebrata</taxon>
        <taxon>Euteleostomi</taxon>
        <taxon>Amphibia</taxon>
        <taxon>Batrachia</taxon>
        <taxon>Anura</taxon>
        <taxon>Neobatrachia</taxon>
        <taxon>Hyloidea</taxon>
        <taxon>Eleutherodactylidae</taxon>
        <taxon>Eleutherodactylinae</taxon>
        <taxon>Eleutherodactylus</taxon>
        <taxon>Eleutherodactylus</taxon>
    </lineage>
</organism>
<sequence>MSDGSVAVALYKLVFPHFLGPLKSNNSDVQYIQYVPCFYLTADQEIHSVKLVKSGPPKYLYNIRLSSSLVLCFSALNPNSLQILLWFRISIVYLGDSDGRSWVRISAIEIRLCSMLHL</sequence>
<name>A0A8J6K7H8_ELECQ</name>
<dbReference type="EMBL" id="WNTK01000009">
    <property type="protein sequence ID" value="KAG9478339.1"/>
    <property type="molecule type" value="Genomic_DNA"/>
</dbReference>
<dbReference type="AlphaFoldDB" id="A0A8J6K7H8"/>
<reference evidence="1" key="1">
    <citation type="thesis" date="2020" institute="ProQuest LLC" country="789 East Eisenhower Parkway, Ann Arbor, MI, USA">
        <title>Comparative Genomics and Chromosome Evolution.</title>
        <authorList>
            <person name="Mudd A.B."/>
        </authorList>
    </citation>
    <scope>NUCLEOTIDE SEQUENCE</scope>
    <source>
        <strain evidence="1">HN-11 Male</strain>
        <tissue evidence="1">Kidney and liver</tissue>
    </source>
</reference>
<gene>
    <name evidence="1" type="ORF">GDO78_013372</name>
</gene>
<accession>A0A8J6K7H8</accession>
<keyword evidence="2" id="KW-1185">Reference proteome</keyword>